<reference evidence="1 2" key="1">
    <citation type="journal article" date="2019" name="Sci. Rep.">
        <title>Orb-weaving spider Araneus ventricosus genome elucidates the spidroin gene catalogue.</title>
        <authorList>
            <person name="Kono N."/>
            <person name="Nakamura H."/>
            <person name="Ohtoshi R."/>
            <person name="Moran D.A.P."/>
            <person name="Shinohara A."/>
            <person name="Yoshida Y."/>
            <person name="Fujiwara M."/>
            <person name="Mori M."/>
            <person name="Tomita M."/>
            <person name="Arakawa K."/>
        </authorList>
    </citation>
    <scope>NUCLEOTIDE SEQUENCE [LARGE SCALE GENOMIC DNA]</scope>
</reference>
<keyword evidence="2" id="KW-1185">Reference proteome</keyword>
<dbReference type="Proteomes" id="UP000499080">
    <property type="component" value="Unassembled WGS sequence"/>
</dbReference>
<accession>A0A4Y2F2M3</accession>
<protein>
    <submittedName>
        <fullName evidence="1">Uncharacterized protein</fullName>
    </submittedName>
</protein>
<proteinExistence type="predicted"/>
<comment type="caution">
    <text evidence="1">The sequence shown here is derived from an EMBL/GenBank/DDBJ whole genome shotgun (WGS) entry which is preliminary data.</text>
</comment>
<organism evidence="1 2">
    <name type="scientific">Araneus ventricosus</name>
    <name type="common">Orbweaver spider</name>
    <name type="synonym">Epeira ventricosa</name>
    <dbReference type="NCBI Taxonomy" id="182803"/>
    <lineage>
        <taxon>Eukaryota</taxon>
        <taxon>Metazoa</taxon>
        <taxon>Ecdysozoa</taxon>
        <taxon>Arthropoda</taxon>
        <taxon>Chelicerata</taxon>
        <taxon>Arachnida</taxon>
        <taxon>Araneae</taxon>
        <taxon>Araneomorphae</taxon>
        <taxon>Entelegynae</taxon>
        <taxon>Araneoidea</taxon>
        <taxon>Araneidae</taxon>
        <taxon>Araneus</taxon>
    </lineage>
</organism>
<dbReference type="AlphaFoldDB" id="A0A4Y2F2M3"/>
<sequence>MKPGVILKILCCIVGLFRIQTLGVALFNLQIFPDCANRTEVLTSAAPPVLIGQSWPTSLPWPTQPSEWMTAGRTVGEYLFENYVLQIED</sequence>
<evidence type="ECO:0000313" key="2">
    <source>
        <dbReference type="Proteomes" id="UP000499080"/>
    </source>
</evidence>
<evidence type="ECO:0000313" key="1">
    <source>
        <dbReference type="EMBL" id="GBM35027.1"/>
    </source>
</evidence>
<gene>
    <name evidence="1" type="ORF">AVEN_17269_1</name>
</gene>
<dbReference type="OrthoDB" id="6493944at2759"/>
<name>A0A4Y2F2M3_ARAVE</name>
<dbReference type="EMBL" id="BGPR01094506">
    <property type="protein sequence ID" value="GBM35027.1"/>
    <property type="molecule type" value="Genomic_DNA"/>
</dbReference>